<comment type="catalytic activity">
    <reaction evidence="1 9">
        <text>Cleavage of hydrophobic, N-terminal signal or leader sequences from secreted and periplasmic proteins.</text>
        <dbReference type="EC" id="3.4.21.89"/>
    </reaction>
</comment>
<dbReference type="NCBIfam" id="TIGR02227">
    <property type="entry name" value="sigpep_I_bact"/>
    <property type="match status" value="1"/>
</dbReference>
<evidence type="ECO:0000256" key="9">
    <source>
        <dbReference type="RuleBase" id="RU362042"/>
    </source>
</evidence>
<evidence type="ECO:0000259" key="10">
    <source>
        <dbReference type="Pfam" id="PF10502"/>
    </source>
</evidence>
<dbReference type="InterPro" id="IPR019533">
    <property type="entry name" value="Peptidase_S26"/>
</dbReference>
<evidence type="ECO:0000313" key="12">
    <source>
        <dbReference type="Proteomes" id="UP001293791"/>
    </source>
</evidence>
<sequence length="233" mass="26952">MNKYFNLKIVREIFVVLFVVVIVRSFIFEPYRIPTGSMIPTLMIGDFLFVSKYTYGYNRFSMPFDLPLINGTYFYKQPQYGDIIVFKKEPGGVALVKRLIGLPGDEVRIIEGRLYINGQRAERDYVGSCKENEIKMEEQFCEVFLEKFAEKSYQTISSSGDTSDFPNTTATYKVPAGHVFFLGDNRDHSADSRFINDMGFIPVTNLIGKVQIVFFNLKDLMSLDFTRVFKRFK</sequence>
<dbReference type="EC" id="3.4.21.89" evidence="4 9"/>
<evidence type="ECO:0000256" key="3">
    <source>
        <dbReference type="ARBA" id="ARBA00009370"/>
    </source>
</evidence>
<dbReference type="Proteomes" id="UP001293791">
    <property type="component" value="Unassembled WGS sequence"/>
</dbReference>
<evidence type="ECO:0000256" key="4">
    <source>
        <dbReference type="ARBA" id="ARBA00013208"/>
    </source>
</evidence>
<comment type="subcellular location">
    <subcellularLocation>
        <location evidence="2">Cell membrane</location>
        <topology evidence="2">Single-pass membrane protein</topology>
    </subcellularLocation>
    <subcellularLocation>
        <location evidence="9">Membrane</location>
        <topology evidence="9">Single-pass type II membrane protein</topology>
    </subcellularLocation>
</comment>
<feature type="domain" description="Peptidase S26" evidence="10">
    <location>
        <begin position="8"/>
        <end position="215"/>
    </location>
</feature>
<gene>
    <name evidence="11" type="ORF">Cyrtocomes_00721</name>
</gene>
<keyword evidence="9" id="KW-0472">Membrane</keyword>
<evidence type="ECO:0000256" key="7">
    <source>
        <dbReference type="ARBA" id="ARBA00022801"/>
    </source>
</evidence>
<dbReference type="EMBL" id="JARGYT010000039">
    <property type="protein sequence ID" value="MDZ5762342.1"/>
    <property type="molecule type" value="Genomic_DNA"/>
</dbReference>
<evidence type="ECO:0000256" key="5">
    <source>
        <dbReference type="ARBA" id="ARBA00019232"/>
    </source>
</evidence>
<accession>A0ABU5L891</accession>
<keyword evidence="9" id="KW-0645">Protease</keyword>
<keyword evidence="12" id="KW-1185">Reference proteome</keyword>
<dbReference type="InterPro" id="IPR000223">
    <property type="entry name" value="Pept_S26A_signal_pept_1"/>
</dbReference>
<dbReference type="Pfam" id="PF10502">
    <property type="entry name" value="Peptidase_S26"/>
    <property type="match status" value="1"/>
</dbReference>
<name>A0ABU5L891_9RICK</name>
<dbReference type="RefSeq" id="WP_322497812.1">
    <property type="nucleotide sequence ID" value="NZ_JARGYT010000039.1"/>
</dbReference>
<keyword evidence="8 9" id="KW-1133">Transmembrane helix</keyword>
<proteinExistence type="inferred from homology"/>
<evidence type="ECO:0000256" key="6">
    <source>
        <dbReference type="ARBA" id="ARBA00022692"/>
    </source>
</evidence>
<dbReference type="InterPro" id="IPR019758">
    <property type="entry name" value="Pept_S26A_signal_pept_1_CS"/>
</dbReference>
<feature type="transmembrane region" description="Helical" evidence="9">
    <location>
        <begin position="9"/>
        <end position="27"/>
    </location>
</feature>
<dbReference type="PRINTS" id="PR00727">
    <property type="entry name" value="LEADERPTASE"/>
</dbReference>
<comment type="caution">
    <text evidence="11">The sequence shown here is derived from an EMBL/GenBank/DDBJ whole genome shotgun (WGS) entry which is preliminary data.</text>
</comment>
<dbReference type="PROSITE" id="PS00760">
    <property type="entry name" value="SPASE_I_2"/>
    <property type="match status" value="1"/>
</dbReference>
<keyword evidence="7 9" id="KW-0378">Hydrolase</keyword>
<dbReference type="PANTHER" id="PTHR43390:SF1">
    <property type="entry name" value="CHLOROPLAST PROCESSING PEPTIDASE"/>
    <property type="match status" value="1"/>
</dbReference>
<evidence type="ECO:0000313" key="11">
    <source>
        <dbReference type="EMBL" id="MDZ5762342.1"/>
    </source>
</evidence>
<dbReference type="CDD" id="cd06530">
    <property type="entry name" value="S26_SPase_I"/>
    <property type="match status" value="1"/>
</dbReference>
<organism evidence="11 12">
    <name type="scientific">Candidatus Cyrtobacter comes</name>
    <dbReference type="NCBI Taxonomy" id="675776"/>
    <lineage>
        <taxon>Bacteria</taxon>
        <taxon>Pseudomonadati</taxon>
        <taxon>Pseudomonadota</taxon>
        <taxon>Alphaproteobacteria</taxon>
        <taxon>Rickettsiales</taxon>
        <taxon>Candidatus Midichloriaceae</taxon>
        <taxon>Candidatus Cyrtobacter</taxon>
    </lineage>
</organism>
<comment type="similarity">
    <text evidence="3 9">Belongs to the peptidase S26 family.</text>
</comment>
<dbReference type="PROSITE" id="PS00761">
    <property type="entry name" value="SPASE_I_3"/>
    <property type="match status" value="1"/>
</dbReference>
<keyword evidence="6 9" id="KW-0812">Transmembrane</keyword>
<dbReference type="PANTHER" id="PTHR43390">
    <property type="entry name" value="SIGNAL PEPTIDASE I"/>
    <property type="match status" value="1"/>
</dbReference>
<protein>
    <recommendedName>
        <fullName evidence="5 9">Signal peptidase I</fullName>
        <ecNumber evidence="4 9">3.4.21.89</ecNumber>
    </recommendedName>
</protein>
<dbReference type="InterPro" id="IPR019757">
    <property type="entry name" value="Pept_S26A_signal_pept_1_Lys-AS"/>
</dbReference>
<evidence type="ECO:0000256" key="8">
    <source>
        <dbReference type="ARBA" id="ARBA00022989"/>
    </source>
</evidence>
<dbReference type="InterPro" id="IPR036286">
    <property type="entry name" value="LexA/Signal_pep-like_sf"/>
</dbReference>
<reference evidence="11 12" key="1">
    <citation type="submission" date="2023-02" db="EMBL/GenBank/DDBJ databases">
        <title>Host association and intracellularity evolved multiple times independently in the Rickettsiales.</title>
        <authorList>
            <person name="Castelli M."/>
            <person name="Nardi T."/>
            <person name="Gammuto L."/>
            <person name="Bellinzona G."/>
            <person name="Sabaneyeva E."/>
            <person name="Potekhin A."/>
            <person name="Serra V."/>
            <person name="Petroni G."/>
            <person name="Sassera D."/>
        </authorList>
    </citation>
    <scope>NUCLEOTIDE SEQUENCE [LARGE SCALE GENOMIC DNA]</scope>
    <source>
        <strain evidence="11 12">BOD18</strain>
    </source>
</reference>
<evidence type="ECO:0000256" key="2">
    <source>
        <dbReference type="ARBA" id="ARBA00004162"/>
    </source>
</evidence>
<evidence type="ECO:0000256" key="1">
    <source>
        <dbReference type="ARBA" id="ARBA00000677"/>
    </source>
</evidence>
<dbReference type="SUPFAM" id="SSF51306">
    <property type="entry name" value="LexA/Signal peptidase"/>
    <property type="match status" value="1"/>
</dbReference>
<dbReference type="Gene3D" id="2.10.109.10">
    <property type="entry name" value="Umud Fragment, subunit A"/>
    <property type="match status" value="1"/>
</dbReference>